<evidence type="ECO:0000256" key="1">
    <source>
        <dbReference type="SAM" id="Phobius"/>
    </source>
</evidence>
<dbReference type="AlphaFoldDB" id="A0A7X1PGS4"/>
<gene>
    <name evidence="6" type="primary">tssM</name>
    <name evidence="6" type="ORF">GDH07_00840</name>
    <name evidence="7" type="ORF">QL104_30770</name>
</gene>
<dbReference type="SUPFAM" id="SSF52540">
    <property type="entry name" value="P-loop containing nucleoside triphosphate hydrolases"/>
    <property type="match status" value="1"/>
</dbReference>
<reference evidence="6 8" key="1">
    <citation type="submission" date="2019-10" db="EMBL/GenBank/DDBJ databases">
        <title>Pseudomonas dajingensis sp. nov., isolated from the profound head ulcers of farmed Murray cod (Maccullochella peelii peelii).</title>
        <authorList>
            <person name="Liu Y."/>
        </authorList>
    </citation>
    <scope>NUCLEOTIDE SEQUENCE [LARGE SCALE GENOMIC DNA]</scope>
    <source>
        <strain evidence="6 8">MC042</strain>
    </source>
</reference>
<evidence type="ECO:0000313" key="6">
    <source>
        <dbReference type="EMBL" id="MQA51860.1"/>
    </source>
</evidence>
<evidence type="ECO:0000313" key="8">
    <source>
        <dbReference type="Proteomes" id="UP000486534"/>
    </source>
</evidence>
<dbReference type="InterPro" id="IPR017731">
    <property type="entry name" value="TssM1-like"/>
</dbReference>
<feature type="domain" description="Type VI secretion system component TssM1 helical" evidence="5">
    <location>
        <begin position="934"/>
        <end position="1031"/>
    </location>
</feature>
<dbReference type="InterPro" id="IPR010623">
    <property type="entry name" value="IcmF_C"/>
</dbReference>
<dbReference type="InterPro" id="IPR053156">
    <property type="entry name" value="T6SS_TssM-like"/>
</dbReference>
<dbReference type="Proteomes" id="UP000486534">
    <property type="component" value="Unassembled WGS sequence"/>
</dbReference>
<dbReference type="InterPro" id="IPR009612">
    <property type="entry name" value="IcmF-rel"/>
</dbReference>
<dbReference type="Pfam" id="PF21070">
    <property type="entry name" value="IcmF_helical"/>
    <property type="match status" value="1"/>
</dbReference>
<protein>
    <submittedName>
        <fullName evidence="6">Type VI secretion system membrane subunit TssM</fullName>
    </submittedName>
</protein>
<dbReference type="Pfam" id="PF06761">
    <property type="entry name" value="IcmF-related"/>
    <property type="match status" value="1"/>
</dbReference>
<feature type="transmembrane region" description="Helical" evidence="1">
    <location>
        <begin position="440"/>
        <end position="462"/>
    </location>
</feature>
<dbReference type="InterPro" id="IPR048677">
    <property type="entry name" value="TssM1_hel"/>
</dbReference>
<dbReference type="Pfam" id="PF06744">
    <property type="entry name" value="IcmF_C"/>
    <property type="match status" value="1"/>
</dbReference>
<feature type="transmembrane region" description="Helical" evidence="1">
    <location>
        <begin position="7"/>
        <end position="29"/>
    </location>
</feature>
<feature type="domain" description="Type VI secretion system component TssM1 N-terminal" evidence="4">
    <location>
        <begin position="191"/>
        <end position="448"/>
    </location>
</feature>
<accession>A0A7X1PGS4</accession>
<dbReference type="NCBIfam" id="TIGR03348">
    <property type="entry name" value="VI_IcmF"/>
    <property type="match status" value="1"/>
</dbReference>
<feature type="domain" description="IcmF-related" evidence="3">
    <location>
        <begin position="499"/>
        <end position="793"/>
    </location>
</feature>
<evidence type="ECO:0000313" key="9">
    <source>
        <dbReference type="Proteomes" id="UP001237292"/>
    </source>
</evidence>
<feature type="transmembrane region" description="Helical" evidence="1">
    <location>
        <begin position="41"/>
        <end position="58"/>
    </location>
</feature>
<keyword evidence="1" id="KW-0472">Membrane</keyword>
<proteinExistence type="predicted"/>
<dbReference type="InterPro" id="IPR027417">
    <property type="entry name" value="P-loop_NTPase"/>
</dbReference>
<evidence type="ECO:0000313" key="7">
    <source>
        <dbReference type="EMBL" id="WMN17678.1"/>
    </source>
</evidence>
<evidence type="ECO:0000259" key="4">
    <source>
        <dbReference type="Pfam" id="PF14331"/>
    </source>
</evidence>
<evidence type="ECO:0000259" key="2">
    <source>
        <dbReference type="Pfam" id="PF06744"/>
    </source>
</evidence>
<dbReference type="EMBL" id="CP133164">
    <property type="protein sequence ID" value="WMN17678.1"/>
    <property type="molecule type" value="Genomic_DNA"/>
</dbReference>
<dbReference type="EMBL" id="WHUV01000001">
    <property type="protein sequence ID" value="MQA51860.1"/>
    <property type="molecule type" value="Genomic_DNA"/>
</dbReference>
<dbReference type="Pfam" id="PF14331">
    <property type="entry name" value="IcmF-related_N"/>
    <property type="match status" value="1"/>
</dbReference>
<keyword evidence="1" id="KW-1133">Transmembrane helix</keyword>
<feature type="domain" description="Type VI secretion system IcmF C-terminal" evidence="2">
    <location>
        <begin position="1042"/>
        <end position="1148"/>
    </location>
</feature>
<sequence>MKAFFSFVIRWVIPLLGLIALSLIIWFIGPLLEFLVPEGRRWALIIFIFAVWIAYRVFRIIQARRHAAKVLQSLAADTPPDPDSLATAEELAALRQRMDEALVLLKKAKLGGDERRNLYELPWYVIIGPPGSGKTTALVNSGLHFPLAAQLGAGAVRGVGGTRNCDWWFTDQAVLLDTAGRYTTQDSHANVDKAAWLGFLDLLKTQRSRRPIDGAFVAISLSDLLLGSEAERAAHAAAIRLRIQELYTQLGVRFPIYLMLTKLDLVPGFMEFFDSLSKEERAQVWGMTFALDDGKGSDSPLAHLPAELAALEQRLNERLVERLQQERDPARRDLIYGFPQQFAALKESLQGFLEGVFKPNAFEERVLLRGVYFTSGTQEGSPIDRLIGAMAQSMNLDRQHLARQTGTGRSYFIEKLFSAVAFAERGLVGVNPKVERRRKWIARGALAASVALVLVVGTLWIVSYRANQSYIAQVDQRVAPVRQGVQNLSPAQRDVLAVLPLLNATRNLAGDAPGWAEGLGLYQGDMLEAESASVYRKLLVAVFAPRLMTRIEEQLHSGGNSDFLYEGLKAYLMLADNEHYDADFIKAWITLDWDQTLSRELPPDQRQALTGHLQALFEKHPPNARLDQRLIDDLRRQLQQLPVAQRVYDRVKRAKLPAGVPDFRLSEAGGRDAALVFTRKSGKPLSEPLSGLFTAKGYREGFLLASVNQAGTLAEEQWVLGRDQAEQQNVASLAADVRRLYFQDYLRQWDALLADIDFVPITSVAQAADVLRIISGPTSPLKKLLVAVSRETDLQQEERLLAAQGQKVEGGVDQLKQRLGSLLGQEQAAGPAAVASEDPVSLHFADLISLVSKGEGEPAAIDGLLADMNALYVQVSAMVGASGDALLGEAKNQASAAAARVSLTAARQPPVVQGLVKSVVGSTTNTMMGGVRNQLNAAWVSEVVNVYRQSLSGRYPMSPGSSRDATLEDFGQFFGAGGVMDSYFRKYLQPYVNTSTATWSWQPGAAQKLGISPGVLQTFQRASNIRDAFFRSSGGTQPAVRFELKPVEMDANISQFLLDLDGQQLSYDHGPSRPVAMQWPNPGSIGVVRLSIMPPSASGRSGITLDGPWAWFRLLEQSDLSATNSPDRFNLRLRVDGASISYELRASSAFNPFKSRVLSGFSLPERL</sequence>
<dbReference type="Proteomes" id="UP001237292">
    <property type="component" value="Chromosome"/>
</dbReference>
<dbReference type="PANTHER" id="PTHR36153">
    <property type="entry name" value="INNER MEMBRANE PROTEIN-RELATED"/>
    <property type="match status" value="1"/>
</dbReference>
<evidence type="ECO:0000259" key="5">
    <source>
        <dbReference type="Pfam" id="PF21070"/>
    </source>
</evidence>
<keyword evidence="1" id="KW-0812">Transmembrane</keyword>
<reference evidence="7 9" key="2">
    <citation type="journal article" date="2023" name="Access Microbiol">
        <title>The genome of a steinernematid-associated Pseudomonas piscis bacterium encodes the biosynthesis of insect toxins.</title>
        <authorList>
            <person name="Awori R.M."/>
            <person name="Hendre P."/>
            <person name="Amugune N.O."/>
        </authorList>
    </citation>
    <scope>NUCLEOTIDE SEQUENCE [LARGE SCALE GENOMIC DNA]</scope>
    <source>
        <strain evidence="7 9">75</strain>
    </source>
</reference>
<dbReference type="InterPro" id="IPR025743">
    <property type="entry name" value="TssM1_N"/>
</dbReference>
<keyword evidence="9" id="KW-1185">Reference proteome</keyword>
<dbReference type="PANTHER" id="PTHR36153:SF1">
    <property type="entry name" value="TYPE VI SECRETION SYSTEM COMPONENT TSSM1"/>
    <property type="match status" value="1"/>
</dbReference>
<organism evidence="6 8">
    <name type="scientific">Pseudomonas piscis</name>
    <dbReference type="NCBI Taxonomy" id="2614538"/>
    <lineage>
        <taxon>Bacteria</taxon>
        <taxon>Pseudomonadati</taxon>
        <taxon>Pseudomonadota</taxon>
        <taxon>Gammaproteobacteria</taxon>
        <taxon>Pseudomonadales</taxon>
        <taxon>Pseudomonadaceae</taxon>
        <taxon>Pseudomonas</taxon>
    </lineage>
</organism>
<name>A0A7X1PGS4_9PSED</name>
<dbReference type="RefSeq" id="WP_053133605.1">
    <property type="nucleotide sequence ID" value="NZ_CP133164.1"/>
</dbReference>
<evidence type="ECO:0000259" key="3">
    <source>
        <dbReference type="Pfam" id="PF06761"/>
    </source>
</evidence>